<reference evidence="1" key="2">
    <citation type="submission" date="2020-07" db="EMBL/GenBank/DDBJ databases">
        <authorList>
            <person name="Vera ALvarez R."/>
            <person name="Arias-Moreno D.M."/>
            <person name="Jimenez-Jacinto V."/>
            <person name="Jimenez-Bremont J.F."/>
            <person name="Swaminathan K."/>
            <person name="Moose S.P."/>
            <person name="Guerrero-Gonzalez M.L."/>
            <person name="Marino-Ramirez L."/>
            <person name="Landsman D."/>
            <person name="Rodriguez-Kessler M."/>
            <person name="Delgado-Sanchez P."/>
        </authorList>
    </citation>
    <scope>NUCLEOTIDE SEQUENCE</scope>
    <source>
        <tissue evidence="1">Cladode</tissue>
    </source>
</reference>
<proteinExistence type="predicted"/>
<organism evidence="1">
    <name type="scientific">Opuntia streptacantha</name>
    <name type="common">Prickly pear cactus</name>
    <name type="synonym">Opuntia cardona</name>
    <dbReference type="NCBI Taxonomy" id="393608"/>
    <lineage>
        <taxon>Eukaryota</taxon>
        <taxon>Viridiplantae</taxon>
        <taxon>Streptophyta</taxon>
        <taxon>Embryophyta</taxon>
        <taxon>Tracheophyta</taxon>
        <taxon>Spermatophyta</taxon>
        <taxon>Magnoliopsida</taxon>
        <taxon>eudicotyledons</taxon>
        <taxon>Gunneridae</taxon>
        <taxon>Pentapetalae</taxon>
        <taxon>Caryophyllales</taxon>
        <taxon>Cactineae</taxon>
        <taxon>Cactaceae</taxon>
        <taxon>Opuntioideae</taxon>
        <taxon>Opuntia</taxon>
    </lineage>
</organism>
<reference evidence="1" key="1">
    <citation type="journal article" date="2013" name="J. Plant Res.">
        <title>Effect of fungi and light on seed germination of three Opuntia species from semiarid lands of central Mexico.</title>
        <authorList>
            <person name="Delgado-Sanchez P."/>
            <person name="Jimenez-Bremont J.F."/>
            <person name="Guerrero-Gonzalez Mde L."/>
            <person name="Flores J."/>
        </authorList>
    </citation>
    <scope>NUCLEOTIDE SEQUENCE</scope>
    <source>
        <tissue evidence="1">Cladode</tissue>
    </source>
</reference>
<dbReference type="AlphaFoldDB" id="A0A7C8Z4A3"/>
<sequence length="152" mass="17707">MSVDMAFYFHDTSFLMTVYLFSSQQSDCCHIRQGPSACLPYRYQNPWKRSVFSVPFLILGSFAYHQCVLRCKTACCLTDSYNSHCYNRTCLKSQHSFCEGILLQAWQVTLMLYLLVQTDHEHEWHLSTAFSSLTSQYQPKYSKSASCFEHFA</sequence>
<name>A0A7C8Z4A3_OPUST</name>
<evidence type="ECO:0000313" key="1">
    <source>
        <dbReference type="EMBL" id="MBA4634058.1"/>
    </source>
</evidence>
<accession>A0A7C8Z4A3</accession>
<protein>
    <submittedName>
        <fullName evidence="1">Uncharacterized protein</fullName>
    </submittedName>
</protein>
<dbReference type="EMBL" id="GISG01089221">
    <property type="protein sequence ID" value="MBA4634058.1"/>
    <property type="molecule type" value="Transcribed_RNA"/>
</dbReference>